<evidence type="ECO:0000313" key="2">
    <source>
        <dbReference type="EMBL" id="CAB9527908.1"/>
    </source>
</evidence>
<evidence type="ECO:0000256" key="1">
    <source>
        <dbReference type="SAM" id="SignalP"/>
    </source>
</evidence>
<accession>A0A9N8HYW5</accession>
<reference evidence="2" key="1">
    <citation type="submission" date="2020-06" db="EMBL/GenBank/DDBJ databases">
        <authorList>
            <consortium name="Plant Systems Biology data submission"/>
        </authorList>
    </citation>
    <scope>NUCLEOTIDE SEQUENCE</scope>
    <source>
        <strain evidence="2">D6</strain>
    </source>
</reference>
<name>A0A9N8HYW5_9STRA</name>
<feature type="signal peptide" evidence="1">
    <location>
        <begin position="1"/>
        <end position="20"/>
    </location>
</feature>
<keyword evidence="3" id="KW-1185">Reference proteome</keyword>
<dbReference type="Proteomes" id="UP001153069">
    <property type="component" value="Unassembled WGS sequence"/>
</dbReference>
<protein>
    <submittedName>
        <fullName evidence="2">Uncharacterized protein</fullName>
    </submittedName>
</protein>
<dbReference type="AlphaFoldDB" id="A0A9N8HYW5"/>
<dbReference type="EMBL" id="CAICTM010002100">
    <property type="protein sequence ID" value="CAB9527908.1"/>
    <property type="molecule type" value="Genomic_DNA"/>
</dbReference>
<organism evidence="2 3">
    <name type="scientific">Seminavis robusta</name>
    <dbReference type="NCBI Taxonomy" id="568900"/>
    <lineage>
        <taxon>Eukaryota</taxon>
        <taxon>Sar</taxon>
        <taxon>Stramenopiles</taxon>
        <taxon>Ochrophyta</taxon>
        <taxon>Bacillariophyta</taxon>
        <taxon>Bacillariophyceae</taxon>
        <taxon>Bacillariophycidae</taxon>
        <taxon>Naviculales</taxon>
        <taxon>Naviculaceae</taxon>
        <taxon>Seminavis</taxon>
    </lineage>
</organism>
<gene>
    <name evidence="2" type="ORF">SEMRO_2102_G314621.1</name>
</gene>
<evidence type="ECO:0000313" key="3">
    <source>
        <dbReference type="Proteomes" id="UP001153069"/>
    </source>
</evidence>
<feature type="chain" id="PRO_5040479324" evidence="1">
    <location>
        <begin position="21"/>
        <end position="201"/>
    </location>
</feature>
<keyword evidence="1" id="KW-0732">Signal</keyword>
<proteinExistence type="predicted"/>
<sequence>MMFTLMIQVVVFGLVVVSNGVVSSQHDVCTSGPLRPLIPFHHGETSSTGTVNASGSYSPEYEPYHAFSSDSVFWISKVYQDLAWISYTFRNGQDRTVRGYRFLFCNGDSLKTRAPKRFELQTLKVKLPEDASSSSLNIFLHADSWRTVDSRCCETLWHGCEERTYYLGTPANGTHFRFLFHEDNDARAPIVVVSLRNIQLL</sequence>
<comment type="caution">
    <text evidence="2">The sequence shown here is derived from an EMBL/GenBank/DDBJ whole genome shotgun (WGS) entry which is preliminary data.</text>
</comment>